<dbReference type="AlphaFoldDB" id="A0A643F5D8"/>
<comment type="caution">
    <text evidence="1">The sequence shown here is derived from an EMBL/GenBank/DDBJ whole genome shotgun (WGS) entry which is preliminary data.</text>
</comment>
<accession>A0A643F5D8</accession>
<proteinExistence type="predicted"/>
<organism evidence="1">
    <name type="scientific">Brucella pituitosa</name>
    <dbReference type="NCBI Taxonomy" id="571256"/>
    <lineage>
        <taxon>Bacteria</taxon>
        <taxon>Pseudomonadati</taxon>
        <taxon>Pseudomonadota</taxon>
        <taxon>Alphaproteobacteria</taxon>
        <taxon>Hyphomicrobiales</taxon>
        <taxon>Brucellaceae</taxon>
        <taxon>Brucella/Ochrobactrum group</taxon>
        <taxon>Brucella</taxon>
    </lineage>
</organism>
<dbReference type="RefSeq" id="WP_128093142.1">
    <property type="nucleotide sequence ID" value="NZ_JBHEEN010000001.1"/>
</dbReference>
<name>A0A643F5D8_9HYPH</name>
<reference evidence="1" key="1">
    <citation type="submission" date="2019-09" db="EMBL/GenBank/DDBJ databases">
        <title>Draft genome sequences of 48 bacterial type strains from the CCUG.</title>
        <authorList>
            <person name="Tunovic T."/>
            <person name="Pineiro-Iglesias B."/>
            <person name="Unosson C."/>
            <person name="Inganas E."/>
            <person name="Ohlen M."/>
            <person name="Cardew S."/>
            <person name="Jensie-Markopoulos S."/>
            <person name="Salva-Serra F."/>
            <person name="Jaen-Luchoro D."/>
            <person name="Karlsson R."/>
            <person name="Svensson-Stadler L."/>
            <person name="Chun J."/>
            <person name="Moore E."/>
        </authorList>
    </citation>
    <scope>NUCLEOTIDE SEQUENCE</scope>
    <source>
        <strain evidence="1">CCUG 50899</strain>
    </source>
</reference>
<sequence>MNSSEKDVPISFSHPKFKQKTQNLGALSGMSSFAMIAFSEPNQIVEETIVLLGLIWKRSNYLTFSMGISRARPSTLTKLATPSSASTRMFLGSPNYQTMKFCFMVCKIPTKYIPILFE</sequence>
<gene>
    <name evidence="1" type="ORF">F7Q93_02405</name>
</gene>
<protein>
    <submittedName>
        <fullName evidence="1">Uncharacterized protein</fullName>
    </submittedName>
</protein>
<evidence type="ECO:0000313" key="1">
    <source>
        <dbReference type="EMBL" id="KAB0573363.1"/>
    </source>
</evidence>
<dbReference type="EMBL" id="VZPE01000001">
    <property type="protein sequence ID" value="KAB0573363.1"/>
    <property type="molecule type" value="Genomic_DNA"/>
</dbReference>